<evidence type="ECO:0000313" key="5">
    <source>
        <dbReference type="Proteomes" id="UP000008837"/>
    </source>
</evidence>
<dbReference type="GO" id="GO:1903475">
    <property type="term" value="P:mitotic actomyosin contractile ring assembly"/>
    <property type="evidence" value="ECO:0007669"/>
    <property type="project" value="TreeGrafter"/>
</dbReference>
<name>A8Q3T8_MALGO</name>
<dbReference type="Pfam" id="PF06367">
    <property type="entry name" value="Drf_FH3"/>
    <property type="match status" value="1"/>
</dbReference>
<evidence type="ECO:0000256" key="1">
    <source>
        <dbReference type="ARBA" id="ARBA00037935"/>
    </source>
</evidence>
<dbReference type="InterPro" id="IPR011989">
    <property type="entry name" value="ARM-like"/>
</dbReference>
<feature type="compositionally biased region" description="Basic residues" evidence="2">
    <location>
        <begin position="1"/>
        <end position="11"/>
    </location>
</feature>
<feature type="domain" description="GBD/FH3" evidence="3">
    <location>
        <begin position="103"/>
        <end position="521"/>
    </location>
</feature>
<evidence type="ECO:0000313" key="4">
    <source>
        <dbReference type="EMBL" id="EDP42872.1"/>
    </source>
</evidence>
<dbReference type="SMART" id="SM01140">
    <property type="entry name" value="Drf_GBD"/>
    <property type="match status" value="1"/>
</dbReference>
<dbReference type="KEGG" id="mgl:MGL_2468"/>
<feature type="compositionally biased region" description="Basic and acidic residues" evidence="2">
    <location>
        <begin position="12"/>
        <end position="25"/>
    </location>
</feature>
<dbReference type="PANTHER" id="PTHR47102">
    <property type="entry name" value="PROTEIN BNI1"/>
    <property type="match status" value="1"/>
</dbReference>
<dbReference type="GO" id="GO:0003779">
    <property type="term" value="F:actin binding"/>
    <property type="evidence" value="ECO:0007669"/>
    <property type="project" value="InterPro"/>
</dbReference>
<dbReference type="PANTHER" id="PTHR47102:SF2">
    <property type="entry name" value="PROTEIN BNI1"/>
    <property type="match status" value="1"/>
</dbReference>
<proteinExistence type="inferred from homology"/>
<dbReference type="SUPFAM" id="SSF48371">
    <property type="entry name" value="ARM repeat"/>
    <property type="match status" value="1"/>
</dbReference>
<dbReference type="InterPro" id="IPR010472">
    <property type="entry name" value="FH3_dom"/>
</dbReference>
<dbReference type="GO" id="GO:0031267">
    <property type="term" value="F:small GTPase binding"/>
    <property type="evidence" value="ECO:0007669"/>
    <property type="project" value="InterPro"/>
</dbReference>
<dbReference type="AlphaFoldDB" id="A8Q3T8"/>
<dbReference type="Pfam" id="PF06371">
    <property type="entry name" value="Drf_GBD"/>
    <property type="match status" value="1"/>
</dbReference>
<dbReference type="InterPro" id="IPR014768">
    <property type="entry name" value="GBD/FH3_dom"/>
</dbReference>
<dbReference type="VEuPathDB" id="FungiDB:MGL_2468"/>
<dbReference type="InParanoid" id="A8Q3T8"/>
<dbReference type="InterPro" id="IPR016024">
    <property type="entry name" value="ARM-type_fold"/>
</dbReference>
<feature type="region of interest" description="Disordered" evidence="2">
    <location>
        <begin position="1"/>
        <end position="77"/>
    </location>
</feature>
<dbReference type="OMA" id="LHHRSLM"/>
<gene>
    <name evidence="4" type="ORF">MGL_2468</name>
</gene>
<dbReference type="GO" id="GO:0051017">
    <property type="term" value="P:actin filament bundle assembly"/>
    <property type="evidence" value="ECO:0007669"/>
    <property type="project" value="TreeGrafter"/>
</dbReference>
<dbReference type="InterPro" id="IPR010473">
    <property type="entry name" value="GTPase-bd"/>
</dbReference>
<dbReference type="RefSeq" id="XP_001730086.1">
    <property type="nucleotide sequence ID" value="XM_001730034.1"/>
</dbReference>
<dbReference type="GeneID" id="5854699"/>
<evidence type="ECO:0000256" key="2">
    <source>
        <dbReference type="SAM" id="MobiDB-lite"/>
    </source>
</evidence>
<accession>A8Q3T8</accession>
<dbReference type="EMBL" id="AAYY01000009">
    <property type="protein sequence ID" value="EDP42872.1"/>
    <property type="molecule type" value="Genomic_DNA"/>
</dbReference>
<dbReference type="SMART" id="SM01139">
    <property type="entry name" value="Drf_FH3"/>
    <property type="match status" value="1"/>
</dbReference>
<dbReference type="GO" id="GO:0043332">
    <property type="term" value="C:mating projection tip"/>
    <property type="evidence" value="ECO:0007669"/>
    <property type="project" value="TreeGrafter"/>
</dbReference>
<dbReference type="Gene3D" id="1.10.238.150">
    <property type="entry name" value="Formin, FH3 diaphanous domain"/>
    <property type="match status" value="1"/>
</dbReference>
<organism evidence="4 5">
    <name type="scientific">Malassezia globosa (strain ATCC MYA-4612 / CBS 7966)</name>
    <name type="common">Dandruff-associated fungus</name>
    <dbReference type="NCBI Taxonomy" id="425265"/>
    <lineage>
        <taxon>Eukaryota</taxon>
        <taxon>Fungi</taxon>
        <taxon>Dikarya</taxon>
        <taxon>Basidiomycota</taxon>
        <taxon>Ustilaginomycotina</taxon>
        <taxon>Malasseziomycetes</taxon>
        <taxon>Malasseziales</taxon>
        <taxon>Malasseziaceae</taxon>
        <taxon>Malassezia</taxon>
    </lineage>
</organism>
<dbReference type="GO" id="GO:0015629">
    <property type="term" value="C:actin cytoskeleton"/>
    <property type="evidence" value="ECO:0007669"/>
    <property type="project" value="UniProtKB-ARBA"/>
</dbReference>
<sequence length="643" mass="72492">MDSLFGRKRWGRQNEDRSAARRTVDLSDEAPGAFAMSAPTITPVRSGSISSGHSRVSTDTQRRGTGAASPAPTLQVPIVRHPMDPDISALRQSLLSRMHELRTNRPLDAEVELMFADLMNRRDLLGGPGAPPHEALNNMFEFTMEKKWKLVYNDLLTMQGSALERPRRFVTNNVSSASSSTPMVLVRNSPEWFIKKFMDNSVTTKHIESLAVTLRTCAIGWLQSFVEAKGTHVLSSYLLALQTRGTLNEQDLSQEYEVLKAFRSLFNSKPGAHDALQHPKCICGIARSLVSHQLSTRKQASDILLFLCHWEKPRGHSLVLQGIDELRVAFDRHGRFDAWFSALEAAIDGRGRMGSLVGASDEVRRLQLSAMPEAGLPEYVVNNMFLVNALVNSDIVDSLQARVHLRSQMTASGLPRIMAKMRELSTPDLDVQMSVYEKNAAADQEEMMESFHQSTVKDLNDPQDVFRLVMDRVQDSRAKDFFMSALQHLLFIQRDGADLVHFYQLIDSMISTVVMDRDGAATNADLESLMGTSLNNVLDRFADQDLLERLQHELKDAHAFLRSRDAEITQLKAQIHESAGGLVGHLQTQIRELQHDLDLSRENTMSMQQDMDEMERSYVDRILGLELELRSRYQAERPIIFTF</sequence>
<dbReference type="InterPro" id="IPR051661">
    <property type="entry name" value="Actin_filament_regulator"/>
</dbReference>
<feature type="compositionally biased region" description="Low complexity" evidence="2">
    <location>
        <begin position="44"/>
        <end position="57"/>
    </location>
</feature>
<protein>
    <recommendedName>
        <fullName evidence="3">GBD/FH3 domain-containing protein</fullName>
    </recommendedName>
</protein>
<dbReference type="GO" id="GO:0005938">
    <property type="term" value="C:cell cortex"/>
    <property type="evidence" value="ECO:0007669"/>
    <property type="project" value="UniProtKB-ARBA"/>
</dbReference>
<dbReference type="GO" id="GO:0051016">
    <property type="term" value="P:barbed-end actin filament capping"/>
    <property type="evidence" value="ECO:0007669"/>
    <property type="project" value="TreeGrafter"/>
</dbReference>
<keyword evidence="5" id="KW-1185">Reference proteome</keyword>
<comment type="caution">
    <text evidence="4">The sequence shown here is derived from an EMBL/GenBank/DDBJ whole genome shotgun (WGS) entry which is preliminary data.</text>
</comment>
<reference evidence="4 5" key="1">
    <citation type="journal article" date="2007" name="Proc. Natl. Acad. Sci. U.S.A.">
        <title>Dandruff-associated Malassezia genomes reveal convergent and divergent virulence traits shared with plant and human fungal pathogens.</title>
        <authorList>
            <person name="Xu J."/>
            <person name="Saunders C.W."/>
            <person name="Hu P."/>
            <person name="Grant R.A."/>
            <person name="Boekhout T."/>
            <person name="Kuramae E.E."/>
            <person name="Kronstad J.W."/>
            <person name="Deangelis Y.M."/>
            <person name="Reeder N.L."/>
            <person name="Johnstone K.R."/>
            <person name="Leland M."/>
            <person name="Fieno A.M."/>
            <person name="Begley W.M."/>
            <person name="Sun Y."/>
            <person name="Lacey M.P."/>
            <person name="Chaudhary T."/>
            <person name="Keough T."/>
            <person name="Chu L."/>
            <person name="Sears R."/>
            <person name="Yuan B."/>
            <person name="Dawson T.L.Jr."/>
        </authorList>
    </citation>
    <scope>NUCLEOTIDE SEQUENCE [LARGE SCALE GENOMIC DNA]</scope>
    <source>
        <strain evidence="5">ATCC MYA-4612 / CBS 7966</strain>
    </source>
</reference>
<comment type="similarity">
    <text evidence="1">Belongs to the formin homology family. BNI1 subfamily.</text>
</comment>
<dbReference type="OrthoDB" id="1104827at2759"/>
<dbReference type="STRING" id="425265.A8Q3T8"/>
<dbReference type="Proteomes" id="UP000008837">
    <property type="component" value="Unassembled WGS sequence"/>
</dbReference>
<dbReference type="Gene3D" id="1.25.10.10">
    <property type="entry name" value="Leucine-rich Repeat Variant"/>
    <property type="match status" value="1"/>
</dbReference>
<evidence type="ECO:0000259" key="3">
    <source>
        <dbReference type="PROSITE" id="PS51232"/>
    </source>
</evidence>
<dbReference type="GO" id="GO:0032153">
    <property type="term" value="C:cell division site"/>
    <property type="evidence" value="ECO:0007669"/>
    <property type="project" value="UniProtKB-ARBA"/>
</dbReference>
<dbReference type="PROSITE" id="PS51232">
    <property type="entry name" value="GBD_FH3"/>
    <property type="match status" value="1"/>
</dbReference>